<dbReference type="AlphaFoldDB" id="A0A1D8N7L4"/>
<dbReference type="Pfam" id="PF08567">
    <property type="entry name" value="PH_TFIIH"/>
    <property type="match status" value="1"/>
</dbReference>
<evidence type="ECO:0000256" key="5">
    <source>
        <dbReference type="ARBA" id="ARBA00023163"/>
    </source>
</evidence>
<evidence type="ECO:0000313" key="10">
    <source>
        <dbReference type="EMBL" id="RDW26499.1"/>
    </source>
</evidence>
<dbReference type="InterPro" id="IPR011993">
    <property type="entry name" value="PH-like_dom_sf"/>
</dbReference>
<name>A0A1D8N7L4_YARLL</name>
<dbReference type="PANTHER" id="PTHR12856">
    <property type="entry name" value="TRANSCRIPTION INITIATION FACTOR IIH-RELATED"/>
    <property type="match status" value="1"/>
</dbReference>
<dbReference type="eggNOG" id="KOG2074">
    <property type="taxonomic scope" value="Eukaryota"/>
</dbReference>
<reference evidence="10 12" key="2">
    <citation type="submission" date="2018-07" db="EMBL/GenBank/DDBJ databases">
        <title>Draft Genome Assemblies for Five Robust Yarrowia lipolytica Strains Exhibiting High Lipid Production and Pentose Sugar Utilization and Sugar Alcohol Secretion from Undetoxified Lignocellulosic Biomass Hydrolysates.</title>
        <authorList>
            <consortium name="DOE Joint Genome Institute"/>
            <person name="Walker C."/>
            <person name="Ryu S."/>
            <person name="Na H."/>
            <person name="Zane M."/>
            <person name="LaButti K."/>
            <person name="Lipzen A."/>
            <person name="Haridas S."/>
            <person name="Barry K."/>
            <person name="Grigoriev I.V."/>
            <person name="Quarterman J."/>
            <person name="Slininger P."/>
            <person name="Dien B."/>
            <person name="Trinh C.T."/>
        </authorList>
    </citation>
    <scope>NUCLEOTIDE SEQUENCE [LARGE SCALE GENOMIC DNA]</scope>
    <source>
        <strain evidence="10 12">YB392</strain>
    </source>
</reference>
<dbReference type="Proteomes" id="UP000182444">
    <property type="component" value="Chromosome 1B"/>
</dbReference>
<evidence type="ECO:0000259" key="8">
    <source>
        <dbReference type="PROSITE" id="PS50858"/>
    </source>
</evidence>
<evidence type="ECO:0000313" key="11">
    <source>
        <dbReference type="Proteomes" id="UP000182444"/>
    </source>
</evidence>
<accession>A0A1D8N7L4</accession>
<feature type="compositionally biased region" description="Polar residues" evidence="7">
    <location>
        <begin position="7"/>
        <end position="20"/>
    </location>
</feature>
<evidence type="ECO:0000256" key="3">
    <source>
        <dbReference type="ARBA" id="ARBA00022737"/>
    </source>
</evidence>
<keyword evidence="6" id="KW-0539">Nucleus</keyword>
<dbReference type="SUPFAM" id="SSF140383">
    <property type="entry name" value="BSD domain-like"/>
    <property type="match status" value="1"/>
</dbReference>
<sequence>MHDAPNSHINIYNPTTSTPNSDTITMSHTFQATNKKVLGVLSISAETKKLEWTPVSGDRAPINVNLANVTNLQATPENSAKIMLKIVAGDDPSTFAFSNRGTMIECRDVLQGLVSRARREASNPPPSATGDGSSTPATATPPPKKEEKKVAMDDKSLLADFQLQQTLLKESKELGKVFAATVIHGGLKPEEFWSIRVHLLRAFALTSNQKKGPYNVLSTIKPTTGSDNTVNVQLTPEKVKDMFDQYPVVQTAYDDNVPRLKESDFWARFFQSRLFKKLRGERITHKDPTDPLMDRYLDDEYDKEAALAAGMPDKVHRFVDIGGNDSQAGSESFGNRPDMTMRAGSSGRDVVSVIKSINRLSERLAQKSEAPLAEKEYGTLALADLQGETGAEYVPLQVRQSDTNGNKKDSDGDVDMTPLDAEACKEYVHSQYDNPVSLASLVHDDYSADYAQAWGNVQGAVNQQKGSWETVQESLMDPKVLNDLLVVHTTTIEFLRHFWHNFQEGSAECSSMANSLAKCIKRIDAAVGEVKDEQQHKLAVGAMASVKTSIHHALKEYDIALRG</sequence>
<feature type="domain" description="BSD" evidence="8">
    <location>
        <begin position="146"/>
        <end position="204"/>
    </location>
</feature>
<protein>
    <recommendedName>
        <fullName evidence="8">BSD domain-containing protein</fullName>
    </recommendedName>
</protein>
<dbReference type="InterPro" id="IPR035925">
    <property type="entry name" value="BSD_dom_sf"/>
</dbReference>
<evidence type="ECO:0000256" key="6">
    <source>
        <dbReference type="ARBA" id="ARBA00023242"/>
    </source>
</evidence>
<evidence type="ECO:0000256" key="4">
    <source>
        <dbReference type="ARBA" id="ARBA00023015"/>
    </source>
</evidence>
<evidence type="ECO:0000313" key="9">
    <source>
        <dbReference type="EMBL" id="AOW01599.1"/>
    </source>
</evidence>
<proteinExistence type="inferred from homology"/>
<dbReference type="Gene3D" id="2.30.29.30">
    <property type="entry name" value="Pleckstrin-homology domain (PH domain)/Phosphotyrosine-binding domain (PTB)"/>
    <property type="match status" value="1"/>
</dbReference>
<keyword evidence="3" id="KW-0677">Repeat</keyword>
<dbReference type="Proteomes" id="UP000256601">
    <property type="component" value="Unassembled WGS sequence"/>
</dbReference>
<dbReference type="InterPro" id="IPR013876">
    <property type="entry name" value="TFIIH_BTF_p62_N"/>
</dbReference>
<comment type="subcellular location">
    <subcellularLocation>
        <location evidence="1">Nucleus</location>
    </subcellularLocation>
</comment>
<dbReference type="VEuPathDB" id="FungiDB:YALI1_B16410g"/>
<organism evidence="9 11">
    <name type="scientific">Yarrowia lipolytica</name>
    <name type="common">Candida lipolytica</name>
    <dbReference type="NCBI Taxonomy" id="4952"/>
    <lineage>
        <taxon>Eukaryota</taxon>
        <taxon>Fungi</taxon>
        <taxon>Dikarya</taxon>
        <taxon>Ascomycota</taxon>
        <taxon>Saccharomycotina</taxon>
        <taxon>Dipodascomycetes</taxon>
        <taxon>Dipodascales</taxon>
        <taxon>Dipodascales incertae sedis</taxon>
        <taxon>Yarrowia</taxon>
    </lineage>
</organism>
<dbReference type="GO" id="GO:0006289">
    <property type="term" value="P:nucleotide-excision repair"/>
    <property type="evidence" value="ECO:0007669"/>
    <property type="project" value="InterPro"/>
</dbReference>
<dbReference type="InterPro" id="IPR027079">
    <property type="entry name" value="Tfb1/GTF2H1"/>
</dbReference>
<dbReference type="CDD" id="cd13229">
    <property type="entry name" value="PH_TFIIH"/>
    <property type="match status" value="1"/>
</dbReference>
<keyword evidence="4" id="KW-0805">Transcription regulation</keyword>
<feature type="domain" description="BSD" evidence="8">
    <location>
        <begin position="226"/>
        <end position="277"/>
    </location>
</feature>
<dbReference type="SMART" id="SM00751">
    <property type="entry name" value="BSD"/>
    <property type="match status" value="2"/>
</dbReference>
<dbReference type="VEuPathDB" id="FungiDB:YALI0_B12452g"/>
<dbReference type="Pfam" id="PF03909">
    <property type="entry name" value="BSD"/>
    <property type="match status" value="2"/>
</dbReference>
<dbReference type="GO" id="GO:0006351">
    <property type="term" value="P:DNA-templated transcription"/>
    <property type="evidence" value="ECO:0007669"/>
    <property type="project" value="InterPro"/>
</dbReference>
<feature type="region of interest" description="Disordered" evidence="7">
    <location>
        <begin position="117"/>
        <end position="148"/>
    </location>
</feature>
<evidence type="ECO:0000256" key="2">
    <source>
        <dbReference type="ARBA" id="ARBA00009448"/>
    </source>
</evidence>
<dbReference type="SUPFAM" id="SSF50729">
    <property type="entry name" value="PH domain-like"/>
    <property type="match status" value="1"/>
</dbReference>
<dbReference type="EMBL" id="CP017554">
    <property type="protein sequence ID" value="AOW01599.1"/>
    <property type="molecule type" value="Genomic_DNA"/>
</dbReference>
<feature type="region of interest" description="Disordered" evidence="7">
    <location>
        <begin position="326"/>
        <end position="345"/>
    </location>
</feature>
<reference evidence="9 11" key="1">
    <citation type="journal article" date="2016" name="PLoS ONE">
        <title>Sequence Assembly of Yarrowia lipolytica Strain W29/CLIB89 Shows Transposable Element Diversity.</title>
        <authorList>
            <person name="Magnan C."/>
            <person name="Yu J."/>
            <person name="Chang I."/>
            <person name="Jahn E."/>
            <person name="Kanomata Y."/>
            <person name="Wu J."/>
            <person name="Zeller M."/>
            <person name="Oakes M."/>
            <person name="Baldi P."/>
            <person name="Sandmeyer S."/>
        </authorList>
    </citation>
    <scope>NUCLEOTIDE SEQUENCE [LARGE SCALE GENOMIC DNA]</scope>
    <source>
        <strain evidence="9">CLIB89</strain>
        <strain evidence="11">CLIB89(W29)</strain>
    </source>
</reference>
<feature type="region of interest" description="Disordered" evidence="7">
    <location>
        <begin position="1"/>
        <end position="20"/>
    </location>
</feature>
<evidence type="ECO:0000256" key="1">
    <source>
        <dbReference type="ARBA" id="ARBA00004123"/>
    </source>
</evidence>
<dbReference type="GO" id="GO:0000439">
    <property type="term" value="C:transcription factor TFIIH core complex"/>
    <property type="evidence" value="ECO:0007669"/>
    <property type="project" value="InterPro"/>
</dbReference>
<keyword evidence="5" id="KW-0804">Transcription</keyword>
<evidence type="ECO:0000256" key="7">
    <source>
        <dbReference type="SAM" id="MobiDB-lite"/>
    </source>
</evidence>
<gene>
    <name evidence="10" type="ORF">B0I71DRAFT_130765</name>
    <name evidence="9" type="ORF">YALI1_B16410g</name>
</gene>
<comment type="similarity">
    <text evidence="2">Belongs to the TFB1 family.</text>
</comment>
<dbReference type="PROSITE" id="PS50858">
    <property type="entry name" value="BSD"/>
    <property type="match status" value="2"/>
</dbReference>
<dbReference type="InterPro" id="IPR005607">
    <property type="entry name" value="BSD_dom"/>
</dbReference>
<evidence type="ECO:0000313" key="12">
    <source>
        <dbReference type="Proteomes" id="UP000256601"/>
    </source>
</evidence>
<dbReference type="EMBL" id="KZ858979">
    <property type="protein sequence ID" value="RDW26499.1"/>
    <property type="molecule type" value="Genomic_DNA"/>
</dbReference>
<dbReference type="KEGG" id="yli:2906910"/>